<keyword evidence="2 7" id="KW-0813">Transport</keyword>
<dbReference type="InterPro" id="IPR035906">
    <property type="entry name" value="MetI-like_sf"/>
</dbReference>
<dbReference type="GO" id="GO:0055085">
    <property type="term" value="P:transmembrane transport"/>
    <property type="evidence" value="ECO:0007669"/>
    <property type="project" value="InterPro"/>
</dbReference>
<feature type="domain" description="ABC transmembrane type-1" evidence="8">
    <location>
        <begin position="88"/>
        <end position="278"/>
    </location>
</feature>
<feature type="transmembrane region" description="Helical" evidence="7">
    <location>
        <begin position="259"/>
        <end position="278"/>
    </location>
</feature>
<sequence>MGKKSDALLEPVLQSKRVLTILNQTVAYAVLIGAAIAFLLPLAWMISTSLKPKEQIFTYPLIWLPDPPQWANYSKALNNPSFKFLLFLKNSLIYAGLSTVGIVISCSFVAYAFARLRWWGRDFWFVVTLSTMMIPYPVTLIPLFLVFKQLGWVGTFKPLIVPNFLGTAFFIFLLRQFFLTIPLDLSDAARIDGASELGIFTRIVLPLSKPALTTVALFTFLFTWNDFLGPLIYLTDGSKYTLAVGLAAFRGQYRTQWDLMMAAATVVTLPVVILFFFAQRQFIQGITLTGIKG</sequence>
<accession>A0A540VCS2</accession>
<dbReference type="PROSITE" id="PS50928">
    <property type="entry name" value="ABC_TM1"/>
    <property type="match status" value="1"/>
</dbReference>
<dbReference type="InterPro" id="IPR000515">
    <property type="entry name" value="MetI-like"/>
</dbReference>
<evidence type="ECO:0000313" key="10">
    <source>
        <dbReference type="Proteomes" id="UP000317371"/>
    </source>
</evidence>
<comment type="subcellular location">
    <subcellularLocation>
        <location evidence="1 7">Cell membrane</location>
        <topology evidence="1 7">Multi-pass membrane protein</topology>
    </subcellularLocation>
</comment>
<proteinExistence type="inferred from homology"/>
<dbReference type="GO" id="GO:0005886">
    <property type="term" value="C:plasma membrane"/>
    <property type="evidence" value="ECO:0007669"/>
    <property type="project" value="UniProtKB-SubCell"/>
</dbReference>
<dbReference type="OrthoDB" id="9794684at2"/>
<feature type="transmembrane region" description="Helical" evidence="7">
    <location>
        <begin position="92"/>
        <end position="114"/>
    </location>
</feature>
<dbReference type="Gene3D" id="1.10.3720.10">
    <property type="entry name" value="MetI-like"/>
    <property type="match status" value="1"/>
</dbReference>
<dbReference type="PANTHER" id="PTHR43744">
    <property type="entry name" value="ABC TRANSPORTER PERMEASE PROTEIN MG189-RELATED-RELATED"/>
    <property type="match status" value="1"/>
</dbReference>
<evidence type="ECO:0000256" key="3">
    <source>
        <dbReference type="ARBA" id="ARBA00022475"/>
    </source>
</evidence>
<keyword evidence="5 7" id="KW-1133">Transmembrane helix</keyword>
<feature type="transmembrane region" description="Helical" evidence="7">
    <location>
        <begin position="199"/>
        <end position="224"/>
    </location>
</feature>
<protein>
    <submittedName>
        <fullName evidence="9">Carbohydrate ABC transporter permease</fullName>
    </submittedName>
</protein>
<evidence type="ECO:0000313" key="9">
    <source>
        <dbReference type="EMBL" id="TQE94557.1"/>
    </source>
</evidence>
<dbReference type="Proteomes" id="UP000317371">
    <property type="component" value="Unassembled WGS sequence"/>
</dbReference>
<evidence type="ECO:0000256" key="7">
    <source>
        <dbReference type="RuleBase" id="RU363032"/>
    </source>
</evidence>
<feature type="transmembrane region" description="Helical" evidence="7">
    <location>
        <begin position="21"/>
        <end position="44"/>
    </location>
</feature>
<evidence type="ECO:0000256" key="4">
    <source>
        <dbReference type="ARBA" id="ARBA00022692"/>
    </source>
</evidence>
<evidence type="ECO:0000256" key="5">
    <source>
        <dbReference type="ARBA" id="ARBA00022989"/>
    </source>
</evidence>
<keyword evidence="3" id="KW-1003">Cell membrane</keyword>
<reference evidence="9 10" key="1">
    <citation type="submission" date="2019-06" db="EMBL/GenBank/DDBJ databases">
        <title>Genome sequence of Litorilinea aerophila BAA-2444.</title>
        <authorList>
            <person name="Maclea K.S."/>
            <person name="Maurais E.G."/>
            <person name="Iannazzi L.C."/>
        </authorList>
    </citation>
    <scope>NUCLEOTIDE SEQUENCE [LARGE SCALE GENOMIC DNA]</scope>
    <source>
        <strain evidence="9 10">ATCC BAA-2444</strain>
    </source>
</reference>
<evidence type="ECO:0000256" key="1">
    <source>
        <dbReference type="ARBA" id="ARBA00004651"/>
    </source>
</evidence>
<keyword evidence="4 7" id="KW-0812">Transmembrane</keyword>
<feature type="transmembrane region" description="Helical" evidence="7">
    <location>
        <begin position="123"/>
        <end position="147"/>
    </location>
</feature>
<organism evidence="9 10">
    <name type="scientific">Litorilinea aerophila</name>
    <dbReference type="NCBI Taxonomy" id="1204385"/>
    <lineage>
        <taxon>Bacteria</taxon>
        <taxon>Bacillati</taxon>
        <taxon>Chloroflexota</taxon>
        <taxon>Caldilineae</taxon>
        <taxon>Caldilineales</taxon>
        <taxon>Caldilineaceae</taxon>
        <taxon>Litorilinea</taxon>
    </lineage>
</organism>
<dbReference type="RefSeq" id="WP_141611128.1">
    <property type="nucleotide sequence ID" value="NZ_VIGC02000022.1"/>
</dbReference>
<name>A0A540VCS2_9CHLR</name>
<dbReference type="Pfam" id="PF00528">
    <property type="entry name" value="BPD_transp_1"/>
    <property type="match status" value="1"/>
</dbReference>
<dbReference type="EMBL" id="VIGC01000022">
    <property type="protein sequence ID" value="TQE94557.1"/>
    <property type="molecule type" value="Genomic_DNA"/>
</dbReference>
<evidence type="ECO:0000256" key="6">
    <source>
        <dbReference type="ARBA" id="ARBA00023136"/>
    </source>
</evidence>
<dbReference type="InParanoid" id="A0A540VCS2"/>
<dbReference type="PANTHER" id="PTHR43744:SF12">
    <property type="entry name" value="ABC TRANSPORTER PERMEASE PROTEIN MG189-RELATED"/>
    <property type="match status" value="1"/>
</dbReference>
<keyword evidence="10" id="KW-1185">Reference proteome</keyword>
<comment type="caution">
    <text evidence="9">The sequence shown here is derived from an EMBL/GenBank/DDBJ whole genome shotgun (WGS) entry which is preliminary data.</text>
</comment>
<dbReference type="CDD" id="cd06261">
    <property type="entry name" value="TM_PBP2"/>
    <property type="match status" value="1"/>
</dbReference>
<evidence type="ECO:0000256" key="2">
    <source>
        <dbReference type="ARBA" id="ARBA00022448"/>
    </source>
</evidence>
<feature type="transmembrane region" description="Helical" evidence="7">
    <location>
        <begin position="159"/>
        <end position="178"/>
    </location>
</feature>
<evidence type="ECO:0000259" key="8">
    <source>
        <dbReference type="PROSITE" id="PS50928"/>
    </source>
</evidence>
<comment type="similarity">
    <text evidence="7">Belongs to the binding-protein-dependent transport system permease family.</text>
</comment>
<gene>
    <name evidence="9" type="ORF">FKZ61_15845</name>
</gene>
<dbReference type="AlphaFoldDB" id="A0A540VCS2"/>
<dbReference type="SUPFAM" id="SSF161098">
    <property type="entry name" value="MetI-like"/>
    <property type="match status" value="1"/>
</dbReference>
<keyword evidence="6 7" id="KW-0472">Membrane</keyword>